<keyword evidence="2" id="KW-0732">Signal</keyword>
<dbReference type="Proteomes" id="UP000199501">
    <property type="component" value="Unassembled WGS sequence"/>
</dbReference>
<protein>
    <recommendedName>
        <fullName evidence="5">ATP-binding protein</fullName>
    </recommendedName>
</protein>
<sequence length="140" mass="13142">MNRHLVRIASAAATVGAMSLAGVGLAAADTPEPGLPVSASESDIDELHAVEVGTDDKNITDVAKTEATEKILPAGVMSLVQGALGLGGNGGPLSSLTGGNGGPLSSLTGGNGGPLSSLTGGNGGPLNGLTGGGSGTVAGE</sequence>
<evidence type="ECO:0008006" key="5">
    <source>
        <dbReference type="Google" id="ProtNLM"/>
    </source>
</evidence>
<organism evidence="3 4">
    <name type="scientific">Actinokineospora iranica</name>
    <dbReference type="NCBI Taxonomy" id="1271860"/>
    <lineage>
        <taxon>Bacteria</taxon>
        <taxon>Bacillati</taxon>
        <taxon>Actinomycetota</taxon>
        <taxon>Actinomycetes</taxon>
        <taxon>Pseudonocardiales</taxon>
        <taxon>Pseudonocardiaceae</taxon>
        <taxon>Actinokineospora</taxon>
    </lineage>
</organism>
<feature type="chain" id="PRO_5011608717" description="ATP-binding protein" evidence="2">
    <location>
        <begin position="29"/>
        <end position="140"/>
    </location>
</feature>
<evidence type="ECO:0000313" key="3">
    <source>
        <dbReference type="EMBL" id="SDD51154.1"/>
    </source>
</evidence>
<keyword evidence="4" id="KW-1185">Reference proteome</keyword>
<feature type="compositionally biased region" description="Low complexity" evidence="1">
    <location>
        <begin position="92"/>
        <end position="119"/>
    </location>
</feature>
<feature type="compositionally biased region" description="Gly residues" evidence="1">
    <location>
        <begin position="120"/>
        <end position="140"/>
    </location>
</feature>
<proteinExistence type="predicted"/>
<feature type="signal peptide" evidence="2">
    <location>
        <begin position="1"/>
        <end position="28"/>
    </location>
</feature>
<evidence type="ECO:0000313" key="4">
    <source>
        <dbReference type="Proteomes" id="UP000199501"/>
    </source>
</evidence>
<evidence type="ECO:0000256" key="1">
    <source>
        <dbReference type="SAM" id="MobiDB-lite"/>
    </source>
</evidence>
<feature type="region of interest" description="Disordered" evidence="1">
    <location>
        <begin position="90"/>
        <end position="140"/>
    </location>
</feature>
<dbReference type="EMBL" id="FMZZ01000012">
    <property type="protein sequence ID" value="SDD51154.1"/>
    <property type="molecule type" value="Genomic_DNA"/>
</dbReference>
<dbReference type="AlphaFoldDB" id="A0A1G6VCG1"/>
<dbReference type="RefSeq" id="WP_091454488.1">
    <property type="nucleotide sequence ID" value="NZ_FMZZ01000012.1"/>
</dbReference>
<reference evidence="4" key="1">
    <citation type="submission" date="2016-10" db="EMBL/GenBank/DDBJ databases">
        <authorList>
            <person name="Varghese N."/>
            <person name="Submissions S."/>
        </authorList>
    </citation>
    <scope>NUCLEOTIDE SEQUENCE [LARGE SCALE GENOMIC DNA]</scope>
    <source>
        <strain evidence="4">IBRC-M 10403</strain>
    </source>
</reference>
<accession>A0A1G6VCG1</accession>
<gene>
    <name evidence="3" type="ORF">SAMN05216174_11255</name>
</gene>
<evidence type="ECO:0000256" key="2">
    <source>
        <dbReference type="SAM" id="SignalP"/>
    </source>
</evidence>
<name>A0A1G6VCG1_9PSEU</name>